<keyword evidence="4" id="KW-0658">Purine biosynthesis</keyword>
<comment type="similarity">
    <text evidence="5">Belongs to the GART family.</text>
</comment>
<organism evidence="10 11">
    <name type="scientific">Cinchona calisaya</name>
    <dbReference type="NCBI Taxonomy" id="153742"/>
    <lineage>
        <taxon>Eukaryota</taxon>
        <taxon>Viridiplantae</taxon>
        <taxon>Streptophyta</taxon>
        <taxon>Embryophyta</taxon>
        <taxon>Tracheophyta</taxon>
        <taxon>Spermatophyta</taxon>
        <taxon>Magnoliopsida</taxon>
        <taxon>eudicotyledons</taxon>
        <taxon>Gunneridae</taxon>
        <taxon>Pentapetalae</taxon>
        <taxon>asterids</taxon>
        <taxon>lamiids</taxon>
        <taxon>Gentianales</taxon>
        <taxon>Rubiaceae</taxon>
        <taxon>Cinchonoideae</taxon>
        <taxon>Cinchoneae</taxon>
        <taxon>Cinchona</taxon>
    </lineage>
</organism>
<keyword evidence="11" id="KW-1185">Reference proteome</keyword>
<dbReference type="AlphaFoldDB" id="A0ABD2XYL7"/>
<name>A0ABD2XYL7_9GENT</name>
<evidence type="ECO:0000256" key="1">
    <source>
        <dbReference type="ARBA" id="ARBA00005054"/>
    </source>
</evidence>
<dbReference type="PANTHER" id="PTHR43369">
    <property type="entry name" value="PHOSPHORIBOSYLGLYCINAMIDE FORMYLTRANSFERASE"/>
    <property type="match status" value="1"/>
</dbReference>
<dbReference type="EC" id="2.1.2.2" evidence="2"/>
<protein>
    <recommendedName>
        <fullName evidence="2">phosphoribosylglycinamide formyltransferase 1</fullName>
        <ecNumber evidence="2">2.1.2.2</ecNumber>
    </recommendedName>
    <alternativeName>
        <fullName evidence="7">5'-phosphoribosylglycinamide transformylase</fullName>
    </alternativeName>
    <alternativeName>
        <fullName evidence="6">GAR transformylase</fullName>
    </alternativeName>
</protein>
<dbReference type="GO" id="GO:0004644">
    <property type="term" value="F:phosphoribosylglycinamide formyltransferase activity"/>
    <property type="evidence" value="ECO:0007669"/>
    <property type="project" value="UniProtKB-EC"/>
</dbReference>
<evidence type="ECO:0000256" key="5">
    <source>
        <dbReference type="ARBA" id="ARBA00038440"/>
    </source>
</evidence>
<evidence type="ECO:0000313" key="10">
    <source>
        <dbReference type="EMBL" id="KAL3498573.1"/>
    </source>
</evidence>
<dbReference type="GO" id="GO:0006164">
    <property type="term" value="P:purine nucleotide biosynthetic process"/>
    <property type="evidence" value="ECO:0007669"/>
    <property type="project" value="UniProtKB-KW"/>
</dbReference>
<dbReference type="PROSITE" id="PS00373">
    <property type="entry name" value="GART"/>
    <property type="match status" value="1"/>
</dbReference>
<dbReference type="Pfam" id="PF00551">
    <property type="entry name" value="Formyl_trans_N"/>
    <property type="match status" value="1"/>
</dbReference>
<dbReference type="InterPro" id="IPR002376">
    <property type="entry name" value="Formyl_transf_N"/>
</dbReference>
<dbReference type="EMBL" id="JBJUIK010000017">
    <property type="protein sequence ID" value="KAL3498573.1"/>
    <property type="molecule type" value="Genomic_DNA"/>
</dbReference>
<accession>A0ABD2XYL7</accession>
<dbReference type="InterPro" id="IPR001555">
    <property type="entry name" value="GART_AS"/>
</dbReference>
<dbReference type="SUPFAM" id="SSF53328">
    <property type="entry name" value="Formyltransferase"/>
    <property type="match status" value="1"/>
</dbReference>
<evidence type="ECO:0000256" key="7">
    <source>
        <dbReference type="ARBA" id="ARBA00041682"/>
    </source>
</evidence>
<keyword evidence="3" id="KW-0808">Transferase</keyword>
<evidence type="ECO:0000313" key="11">
    <source>
        <dbReference type="Proteomes" id="UP001630127"/>
    </source>
</evidence>
<evidence type="ECO:0000256" key="2">
    <source>
        <dbReference type="ARBA" id="ARBA00012254"/>
    </source>
</evidence>
<reference evidence="10 11" key="1">
    <citation type="submission" date="2024-11" db="EMBL/GenBank/DDBJ databases">
        <title>A near-complete genome assembly of Cinchona calisaya.</title>
        <authorList>
            <person name="Lian D.C."/>
            <person name="Zhao X.W."/>
            <person name="Wei L."/>
        </authorList>
    </citation>
    <scope>NUCLEOTIDE SEQUENCE [LARGE SCALE GENOMIC DNA]</scope>
    <source>
        <tissue evidence="10">Nenye</tissue>
    </source>
</reference>
<sequence length="177" mass="19259">MGSEIATTEYSLKPKVRKKILAVFVSDCGGAEFARDKGIPVIFFPDVKDGSSLSVHKLVTALRSYKVDFILLAGFLKLIPAKLIQAYPRSILNIHPSLLPAFGGKGYYGMTVHKAVIASGARYSGPMIHYVDEEYDRGCILGPRTVPVLANDTTEELARRVLHEGVNVANSEVGIIL</sequence>
<feature type="domain" description="Formyl transferase N-terminal" evidence="9">
    <location>
        <begin position="27"/>
        <end position="168"/>
    </location>
</feature>
<dbReference type="InterPro" id="IPR036477">
    <property type="entry name" value="Formyl_transf_N_sf"/>
</dbReference>
<evidence type="ECO:0000256" key="8">
    <source>
        <dbReference type="ARBA" id="ARBA00047664"/>
    </source>
</evidence>
<comment type="caution">
    <text evidence="10">The sequence shown here is derived from an EMBL/GenBank/DDBJ whole genome shotgun (WGS) entry which is preliminary data.</text>
</comment>
<comment type="catalytic activity">
    <reaction evidence="8">
        <text>N(1)-(5-phospho-beta-D-ribosyl)glycinamide + (6R)-10-formyltetrahydrofolate = N(2)-formyl-N(1)-(5-phospho-beta-D-ribosyl)glycinamide + (6S)-5,6,7,8-tetrahydrofolate + H(+)</text>
        <dbReference type="Rhea" id="RHEA:15053"/>
        <dbReference type="ChEBI" id="CHEBI:15378"/>
        <dbReference type="ChEBI" id="CHEBI:57453"/>
        <dbReference type="ChEBI" id="CHEBI:143788"/>
        <dbReference type="ChEBI" id="CHEBI:147286"/>
        <dbReference type="ChEBI" id="CHEBI:195366"/>
        <dbReference type="EC" id="2.1.2.2"/>
    </reaction>
</comment>
<comment type="pathway">
    <text evidence="1">Purine metabolism; IMP biosynthesis via de novo pathway; N(2)-formyl-N(1)-(5-phospho-D-ribosyl)glycinamide from N(1)-(5-phospho-D-ribosyl)glycinamide (10-formyl THF route): step 1/1.</text>
</comment>
<gene>
    <name evidence="10" type="ORF">ACH5RR_041305</name>
</gene>
<dbReference type="PANTHER" id="PTHR43369:SF2">
    <property type="entry name" value="PHOSPHORIBOSYLGLYCINAMIDE FORMYLTRANSFERASE"/>
    <property type="match status" value="1"/>
</dbReference>
<dbReference type="Gene3D" id="3.40.50.170">
    <property type="entry name" value="Formyl transferase, N-terminal domain"/>
    <property type="match status" value="1"/>
</dbReference>
<evidence type="ECO:0000256" key="4">
    <source>
        <dbReference type="ARBA" id="ARBA00022755"/>
    </source>
</evidence>
<evidence type="ECO:0000256" key="3">
    <source>
        <dbReference type="ARBA" id="ARBA00022679"/>
    </source>
</evidence>
<evidence type="ECO:0000259" key="9">
    <source>
        <dbReference type="Pfam" id="PF00551"/>
    </source>
</evidence>
<evidence type="ECO:0000256" key="6">
    <source>
        <dbReference type="ARBA" id="ARBA00041324"/>
    </source>
</evidence>
<proteinExistence type="inferred from homology"/>
<dbReference type="Proteomes" id="UP001630127">
    <property type="component" value="Unassembled WGS sequence"/>
</dbReference>